<reference evidence="2" key="1">
    <citation type="submission" date="2018-06" db="EMBL/GenBank/DDBJ databases">
        <authorList>
            <person name="Zhirakovskaya E."/>
        </authorList>
    </citation>
    <scope>NUCLEOTIDE SEQUENCE</scope>
</reference>
<evidence type="ECO:0000313" key="2">
    <source>
        <dbReference type="EMBL" id="VAW57358.1"/>
    </source>
</evidence>
<organism evidence="2">
    <name type="scientific">hydrothermal vent metagenome</name>
    <dbReference type="NCBI Taxonomy" id="652676"/>
    <lineage>
        <taxon>unclassified sequences</taxon>
        <taxon>metagenomes</taxon>
        <taxon>ecological metagenomes</taxon>
    </lineage>
</organism>
<protein>
    <recommendedName>
        <fullName evidence="3">Peptidoglycan-binding protein CsiV</fullName>
    </recommendedName>
</protein>
<feature type="region of interest" description="Disordered" evidence="1">
    <location>
        <begin position="193"/>
        <end position="213"/>
    </location>
</feature>
<dbReference type="InterPro" id="IPR021241">
    <property type="entry name" value="CsiV"/>
</dbReference>
<dbReference type="EMBL" id="UOFF01000375">
    <property type="protein sequence ID" value="VAW57358.1"/>
    <property type="molecule type" value="Genomic_DNA"/>
</dbReference>
<evidence type="ECO:0000256" key="1">
    <source>
        <dbReference type="SAM" id="MobiDB-lite"/>
    </source>
</evidence>
<name>A0A3B0WMY7_9ZZZZ</name>
<sequence length="294" mass="34703">MPLFSRFLILILFNTLPTVLYAGETGYEVELIIFEDTTNRYLNSEEWRYNDMLNKKENVLVEKISPNIDAEYEELNWQESKLITEFNRLDNNSRYRILATRRWKQTGLDRKHAFDIPINILDQNIDDNSFSEETMLSQNALTEQENIESNTSQLTPDQKETIDLTKPYITGHVKLIMSRYLHFNVDLKYIKPQENNDNDNRYNGGYNNRDNSHAFNQRNEFREMDQTNEIEEPEVTDASEPNSQSVPIVNERRMRSREIHYIDHPLVGIIVLATPYKIKPPEEETTQPAPYKTM</sequence>
<proteinExistence type="predicted"/>
<dbReference type="Pfam" id="PF10972">
    <property type="entry name" value="CsiV"/>
    <property type="match status" value="1"/>
</dbReference>
<dbReference type="AlphaFoldDB" id="A0A3B0WMY7"/>
<evidence type="ECO:0008006" key="3">
    <source>
        <dbReference type="Google" id="ProtNLM"/>
    </source>
</evidence>
<gene>
    <name evidence="2" type="ORF">MNBD_GAMMA07-125</name>
</gene>
<accession>A0A3B0WMY7</accession>